<reference evidence="3 4" key="1">
    <citation type="submission" date="2022-08" db="EMBL/GenBank/DDBJ databases">
        <title>Reclassification of Massilia species as members of the genera Telluria, Duganella, Pseudoduganella, Mokoshia gen. nov. and Zemynaea gen. nov. using orthogonal and non-orthogonal genome-based approaches.</title>
        <authorList>
            <person name="Bowman J.P."/>
        </authorList>
    </citation>
    <scope>NUCLEOTIDE SEQUENCE [LARGE SCALE GENOMIC DNA]</scope>
    <source>
        <strain evidence="3 4">JCM 31661</strain>
    </source>
</reference>
<dbReference type="NCBIfam" id="NF038131">
    <property type="entry name" value="choice_anch_K"/>
    <property type="match status" value="1"/>
</dbReference>
<keyword evidence="4" id="KW-1185">Reference proteome</keyword>
<dbReference type="EMBL" id="JANUHA010000002">
    <property type="protein sequence ID" value="MCS0595441.1"/>
    <property type="molecule type" value="Genomic_DNA"/>
</dbReference>
<evidence type="ECO:0000259" key="2">
    <source>
        <dbReference type="Pfam" id="PF07589"/>
    </source>
</evidence>
<organism evidence="3 4">
    <name type="scientific">Massilia agri</name>
    <dbReference type="NCBI Taxonomy" id="1886785"/>
    <lineage>
        <taxon>Bacteria</taxon>
        <taxon>Pseudomonadati</taxon>
        <taxon>Pseudomonadota</taxon>
        <taxon>Betaproteobacteria</taxon>
        <taxon>Burkholderiales</taxon>
        <taxon>Oxalobacteraceae</taxon>
        <taxon>Telluria group</taxon>
        <taxon>Massilia</taxon>
    </lineage>
</organism>
<evidence type="ECO:0000256" key="1">
    <source>
        <dbReference type="SAM" id="SignalP"/>
    </source>
</evidence>
<dbReference type="RefSeq" id="WP_258826503.1">
    <property type="nucleotide sequence ID" value="NZ_JANUHA010000002.1"/>
</dbReference>
<gene>
    <name evidence="3" type="ORF">NX780_03675</name>
</gene>
<feature type="signal peptide" evidence="1">
    <location>
        <begin position="1"/>
        <end position="26"/>
    </location>
</feature>
<evidence type="ECO:0000313" key="3">
    <source>
        <dbReference type="EMBL" id="MCS0595441.1"/>
    </source>
</evidence>
<accession>A0ABT2AGX7</accession>
<sequence>MSVFNNKIFSSALALTLLAGAGSASAGVITGNSDGSFSNISNCASPYCRIKGGTDGGNTVLEWGYTPGWFGTEWFSKPGSTLTARDRNWNVSTDADDVILAELVWTNRATSSSVTPSSFGASYTLNINFSKPNTAADTEPFSFTILNTQNNAGDKLMGLSLNDLGNLSFALNGIVMSDIKYQLEAGAYGSFDGKYWTTPEGKTSRMYITADFKREELKQPDPEIRPVPEPASLALLAIGLSGLGFLRRRT</sequence>
<dbReference type="InterPro" id="IPR013424">
    <property type="entry name" value="Ice-binding_C"/>
</dbReference>
<dbReference type="InterPro" id="IPR047995">
    <property type="entry name" value="Choice_anch_K"/>
</dbReference>
<dbReference type="Proteomes" id="UP001206572">
    <property type="component" value="Unassembled WGS sequence"/>
</dbReference>
<dbReference type="Pfam" id="PF07589">
    <property type="entry name" value="PEP-CTERM"/>
    <property type="match status" value="1"/>
</dbReference>
<protein>
    <submittedName>
        <fullName evidence="3">Choice-of-anchor K domain-containing protein</fullName>
    </submittedName>
</protein>
<keyword evidence="1" id="KW-0732">Signal</keyword>
<name>A0ABT2AGX7_9BURK</name>
<comment type="caution">
    <text evidence="3">The sequence shown here is derived from an EMBL/GenBank/DDBJ whole genome shotgun (WGS) entry which is preliminary data.</text>
</comment>
<feature type="domain" description="Ice-binding protein C-terminal" evidence="2">
    <location>
        <begin position="226"/>
        <end position="248"/>
    </location>
</feature>
<feature type="chain" id="PRO_5046585288" evidence="1">
    <location>
        <begin position="27"/>
        <end position="250"/>
    </location>
</feature>
<dbReference type="NCBIfam" id="TIGR02595">
    <property type="entry name" value="PEP_CTERM"/>
    <property type="match status" value="1"/>
</dbReference>
<evidence type="ECO:0000313" key="4">
    <source>
        <dbReference type="Proteomes" id="UP001206572"/>
    </source>
</evidence>
<proteinExistence type="predicted"/>